<comment type="caution">
    <text evidence="6">The sequence shown here is derived from an EMBL/GenBank/DDBJ whole genome shotgun (WGS) entry which is preliminary data.</text>
</comment>
<dbReference type="PANTHER" id="PTHR42973:SF22">
    <property type="entry name" value="FAD-BINDING PCMH-TYPE DOMAIN-CONTAINING PROTEIN-RELATED"/>
    <property type="match status" value="1"/>
</dbReference>
<dbReference type="SUPFAM" id="SSF56176">
    <property type="entry name" value="FAD-binding/transporter-associated domain-like"/>
    <property type="match status" value="1"/>
</dbReference>
<reference evidence="6 7" key="1">
    <citation type="submission" date="2018-05" db="EMBL/GenBank/DDBJ databases">
        <title>Whole genome sequencing for identification of molecular markers to develop diagnostic detection tools for the regulated plant pathogen Lachnellula willkommii.</title>
        <authorList>
            <person name="Giroux E."/>
            <person name="Bilodeau G."/>
        </authorList>
    </citation>
    <scope>NUCLEOTIDE SEQUENCE [LARGE SCALE GENOMIC DNA]</scope>
    <source>
        <strain evidence="6 7">CBS 625.97</strain>
    </source>
</reference>
<sequence>MSPLYPKLLWAASFLGRAFRADPIESIACKRIDSEIPNRVSYPASSAYIAAQSQYYSGQESELRPACIFSPQNTSEVSHFIKLMTVDAEGTRLSSFSPQFAIRGGGHSVWSGAANIDGGITIDMRAMNSVVLSDDQKVASIGAGGIWSMIYPQIEPYNLTVAGGRVAGVGLGGFLTGGGISYLSRRHGWACDSVYGYEVVLASGETVYATADLHRDLWLALKGGSNNFGIVTRFDVATYPIKNMWGGTLMFEYNKSLLEAQAQAFSNFMDPKNFDDAASMFVALFYINGIWVAANVLFYIEPVANPPAFQEFTSISSPLSSTLRLTKVSDVATEQPSTLSLEANRAIDIVVSFKNPSPTVYSELFQAWEDGTKSLAEIAGLQLSLLIQPHPVSNGTNSLGLSPGGDDLVMSVITVAYSNKADDAVVQKGMESIIEKHTEILSREGAYIPFQYLNYADKASQDPIGSYGQVVRARLQAASTKYDPHGLFQTGVPSGFKLFDSKDTGTTEDLPEKDEL</sequence>
<dbReference type="InterPro" id="IPR036318">
    <property type="entry name" value="FAD-bd_PCMH-like_sf"/>
</dbReference>
<dbReference type="PROSITE" id="PS51387">
    <property type="entry name" value="FAD_PCMH"/>
    <property type="match status" value="1"/>
</dbReference>
<dbReference type="InterPro" id="IPR006094">
    <property type="entry name" value="Oxid_FAD_bind_N"/>
</dbReference>
<evidence type="ECO:0000259" key="5">
    <source>
        <dbReference type="PROSITE" id="PS51387"/>
    </source>
</evidence>
<keyword evidence="4" id="KW-0560">Oxidoreductase</keyword>
<name>A0A7D8UNP2_9HELO</name>
<dbReference type="InterPro" id="IPR050416">
    <property type="entry name" value="FAD-linked_Oxidoreductase"/>
</dbReference>
<accession>A0A7D8UNP2</accession>
<dbReference type="OrthoDB" id="2151789at2759"/>
<dbReference type="InterPro" id="IPR016169">
    <property type="entry name" value="FAD-bd_PCMH_sub2"/>
</dbReference>
<dbReference type="PANTHER" id="PTHR42973">
    <property type="entry name" value="BINDING OXIDOREDUCTASE, PUTATIVE (AFU_ORTHOLOGUE AFUA_1G17690)-RELATED"/>
    <property type="match status" value="1"/>
</dbReference>
<dbReference type="GO" id="GO:0071949">
    <property type="term" value="F:FAD binding"/>
    <property type="evidence" value="ECO:0007669"/>
    <property type="project" value="InterPro"/>
</dbReference>
<evidence type="ECO:0000313" key="6">
    <source>
        <dbReference type="EMBL" id="TVY53384.1"/>
    </source>
</evidence>
<keyword evidence="7" id="KW-1185">Reference proteome</keyword>
<evidence type="ECO:0000256" key="3">
    <source>
        <dbReference type="ARBA" id="ARBA00022827"/>
    </source>
</evidence>
<evidence type="ECO:0000256" key="1">
    <source>
        <dbReference type="ARBA" id="ARBA00005466"/>
    </source>
</evidence>
<dbReference type="GO" id="GO:0016491">
    <property type="term" value="F:oxidoreductase activity"/>
    <property type="evidence" value="ECO:0007669"/>
    <property type="project" value="UniProtKB-KW"/>
</dbReference>
<organism evidence="6 7">
    <name type="scientific">Lachnellula cervina</name>
    <dbReference type="NCBI Taxonomy" id="1316786"/>
    <lineage>
        <taxon>Eukaryota</taxon>
        <taxon>Fungi</taxon>
        <taxon>Dikarya</taxon>
        <taxon>Ascomycota</taxon>
        <taxon>Pezizomycotina</taxon>
        <taxon>Leotiomycetes</taxon>
        <taxon>Helotiales</taxon>
        <taxon>Lachnaceae</taxon>
        <taxon>Lachnellula</taxon>
    </lineage>
</organism>
<protein>
    <submittedName>
        <fullName evidence="6">Bifunctional solanapyrone synthase</fullName>
    </submittedName>
</protein>
<dbReference type="InterPro" id="IPR016166">
    <property type="entry name" value="FAD-bd_PCMH"/>
</dbReference>
<comment type="similarity">
    <text evidence="1">Belongs to the oxygen-dependent FAD-linked oxidoreductase family.</text>
</comment>
<gene>
    <name evidence="6" type="primary">sol5_0</name>
    <name evidence="6" type="ORF">LCER1_G007490</name>
</gene>
<dbReference type="Gene3D" id="3.30.465.10">
    <property type="match status" value="1"/>
</dbReference>
<proteinExistence type="inferred from homology"/>
<evidence type="ECO:0000256" key="4">
    <source>
        <dbReference type="ARBA" id="ARBA00023002"/>
    </source>
</evidence>
<dbReference type="EMBL" id="QGMG01000462">
    <property type="protein sequence ID" value="TVY53384.1"/>
    <property type="molecule type" value="Genomic_DNA"/>
</dbReference>
<dbReference type="AlphaFoldDB" id="A0A7D8UNP2"/>
<keyword evidence="3" id="KW-0274">FAD</keyword>
<dbReference type="Proteomes" id="UP000481288">
    <property type="component" value="Unassembled WGS sequence"/>
</dbReference>
<keyword evidence="2" id="KW-0285">Flavoprotein</keyword>
<dbReference type="Pfam" id="PF01565">
    <property type="entry name" value="FAD_binding_4"/>
    <property type="match status" value="1"/>
</dbReference>
<feature type="domain" description="FAD-binding PCMH-type" evidence="5">
    <location>
        <begin position="61"/>
        <end position="241"/>
    </location>
</feature>
<evidence type="ECO:0000313" key="7">
    <source>
        <dbReference type="Proteomes" id="UP000481288"/>
    </source>
</evidence>
<evidence type="ECO:0000256" key="2">
    <source>
        <dbReference type="ARBA" id="ARBA00022630"/>
    </source>
</evidence>